<keyword evidence="2 4" id="KW-1133">Transmembrane helix</keyword>
<evidence type="ECO:0000313" key="7">
    <source>
        <dbReference type="Proteomes" id="UP000199437"/>
    </source>
</evidence>
<feature type="transmembrane region" description="Helical" evidence="4">
    <location>
        <begin position="360"/>
        <end position="379"/>
    </location>
</feature>
<organism evidence="6 7">
    <name type="scientific">Roseivirga pacifica</name>
    <dbReference type="NCBI Taxonomy" id="1267423"/>
    <lineage>
        <taxon>Bacteria</taxon>
        <taxon>Pseudomonadati</taxon>
        <taxon>Bacteroidota</taxon>
        <taxon>Cytophagia</taxon>
        <taxon>Cytophagales</taxon>
        <taxon>Roseivirgaceae</taxon>
        <taxon>Roseivirga</taxon>
    </lineage>
</organism>
<feature type="transmembrane region" description="Helical" evidence="4">
    <location>
        <begin position="49"/>
        <end position="67"/>
    </location>
</feature>
<dbReference type="InterPro" id="IPR052714">
    <property type="entry name" value="MFS_Exporter"/>
</dbReference>
<feature type="transmembrane region" description="Helical" evidence="4">
    <location>
        <begin position="271"/>
        <end position="289"/>
    </location>
</feature>
<dbReference type="OrthoDB" id="9812221at2"/>
<dbReference type="Proteomes" id="UP000199437">
    <property type="component" value="Unassembled WGS sequence"/>
</dbReference>
<sequence>MASANNKILTRDFNLHFVSYFLMAAAFYFLLPTLPVYAVNALDANKNQVGYIIGVYALSALLIRPFCGYVLDAYGRRSVYLWALGIFTLLMAAYHFSSTFFILLLIRVFHGFTWGTITTGGSTIAADLIPESRRAEGIGYFGLAMTFSIALAPYGGDQIMGQNNFTNLFNVATAFSVAAFVLALFVKMPNIKTGQTKISLSKMFDKRVNRIAIVMFTGAFPYAAIISFIRIYSDELGIKQGALFFIFMAIGVAIVRLVVGKIMDKKGPSGLVFAGLAVTVIGLIWLSYIDSFWPLMAIGVLVGMGNGIIMPTVQTMALNMVPIERRGAANATFFSAVDLGIGAGSIALGYVAEYYGIDRMFFICGIILLFPLAFYFMFVRNHYLKHAAMLNKG</sequence>
<proteinExistence type="predicted"/>
<evidence type="ECO:0000256" key="2">
    <source>
        <dbReference type="ARBA" id="ARBA00022989"/>
    </source>
</evidence>
<feature type="transmembrane region" description="Helical" evidence="4">
    <location>
        <begin position="295"/>
        <end position="316"/>
    </location>
</feature>
<dbReference type="STRING" id="1267423.SAMN05216290_2980"/>
<dbReference type="RefSeq" id="WP_090259355.1">
    <property type="nucleotide sequence ID" value="NZ_FOIR01000002.1"/>
</dbReference>
<feature type="transmembrane region" description="Helical" evidence="4">
    <location>
        <begin position="137"/>
        <end position="156"/>
    </location>
</feature>
<dbReference type="EMBL" id="FOIR01000002">
    <property type="protein sequence ID" value="SEW33282.1"/>
    <property type="molecule type" value="Genomic_DNA"/>
</dbReference>
<feature type="domain" description="Major facilitator superfamily (MFS) profile" evidence="5">
    <location>
        <begin position="12"/>
        <end position="383"/>
    </location>
</feature>
<protein>
    <submittedName>
        <fullName evidence="6">Predicted arabinose efflux permease, MFS family</fullName>
    </submittedName>
</protein>
<name>A0A1I0QZI7_9BACT</name>
<dbReference type="AlphaFoldDB" id="A0A1I0QZI7"/>
<dbReference type="PANTHER" id="PTHR23531">
    <property type="entry name" value="QUINOLENE RESISTANCE PROTEIN NORA"/>
    <property type="match status" value="1"/>
</dbReference>
<evidence type="ECO:0000259" key="5">
    <source>
        <dbReference type="PROSITE" id="PS50850"/>
    </source>
</evidence>
<accession>A0A1I0QZI7</accession>
<gene>
    <name evidence="6" type="ORF">SAMN05216290_2980</name>
</gene>
<keyword evidence="3 4" id="KW-0472">Membrane</keyword>
<feature type="transmembrane region" description="Helical" evidence="4">
    <location>
        <begin position="168"/>
        <end position="186"/>
    </location>
</feature>
<feature type="transmembrane region" description="Helical" evidence="4">
    <location>
        <begin position="207"/>
        <end position="229"/>
    </location>
</feature>
<dbReference type="Pfam" id="PF07690">
    <property type="entry name" value="MFS_1"/>
    <property type="match status" value="1"/>
</dbReference>
<feature type="transmembrane region" description="Helical" evidence="4">
    <location>
        <begin position="17"/>
        <end position="37"/>
    </location>
</feature>
<evidence type="ECO:0000313" key="6">
    <source>
        <dbReference type="EMBL" id="SEW33282.1"/>
    </source>
</evidence>
<dbReference type="PROSITE" id="PS50850">
    <property type="entry name" value="MFS"/>
    <property type="match status" value="1"/>
</dbReference>
<dbReference type="GeneID" id="99987662"/>
<reference evidence="7" key="1">
    <citation type="submission" date="2016-10" db="EMBL/GenBank/DDBJ databases">
        <authorList>
            <person name="Varghese N."/>
            <person name="Submissions S."/>
        </authorList>
    </citation>
    <scope>NUCLEOTIDE SEQUENCE [LARGE SCALE GENOMIC DNA]</scope>
    <source>
        <strain evidence="7">CGMCC 1.12402</strain>
    </source>
</reference>
<dbReference type="InterPro" id="IPR036259">
    <property type="entry name" value="MFS_trans_sf"/>
</dbReference>
<feature type="transmembrane region" description="Helical" evidence="4">
    <location>
        <begin position="241"/>
        <end position="259"/>
    </location>
</feature>
<keyword evidence="1 4" id="KW-0812">Transmembrane</keyword>
<keyword evidence="7" id="KW-1185">Reference proteome</keyword>
<feature type="transmembrane region" description="Helical" evidence="4">
    <location>
        <begin position="328"/>
        <end position="348"/>
    </location>
</feature>
<dbReference type="SUPFAM" id="SSF103473">
    <property type="entry name" value="MFS general substrate transporter"/>
    <property type="match status" value="1"/>
</dbReference>
<dbReference type="InterPro" id="IPR011701">
    <property type="entry name" value="MFS"/>
</dbReference>
<dbReference type="Gene3D" id="1.20.1250.20">
    <property type="entry name" value="MFS general substrate transporter like domains"/>
    <property type="match status" value="1"/>
</dbReference>
<evidence type="ECO:0000256" key="4">
    <source>
        <dbReference type="SAM" id="Phobius"/>
    </source>
</evidence>
<evidence type="ECO:0000256" key="3">
    <source>
        <dbReference type="ARBA" id="ARBA00023136"/>
    </source>
</evidence>
<feature type="transmembrane region" description="Helical" evidence="4">
    <location>
        <begin position="112"/>
        <end position="130"/>
    </location>
</feature>
<dbReference type="GO" id="GO:0022857">
    <property type="term" value="F:transmembrane transporter activity"/>
    <property type="evidence" value="ECO:0007669"/>
    <property type="project" value="InterPro"/>
</dbReference>
<dbReference type="CDD" id="cd17489">
    <property type="entry name" value="MFS_YfcJ_like"/>
    <property type="match status" value="1"/>
</dbReference>
<dbReference type="InterPro" id="IPR020846">
    <property type="entry name" value="MFS_dom"/>
</dbReference>
<feature type="transmembrane region" description="Helical" evidence="4">
    <location>
        <begin position="79"/>
        <end position="106"/>
    </location>
</feature>
<dbReference type="PANTHER" id="PTHR23531:SF1">
    <property type="entry name" value="QUINOLENE RESISTANCE PROTEIN NORA"/>
    <property type="match status" value="1"/>
</dbReference>
<evidence type="ECO:0000256" key="1">
    <source>
        <dbReference type="ARBA" id="ARBA00022692"/>
    </source>
</evidence>